<proteinExistence type="inferred from homology"/>
<dbReference type="EnsemblPlants" id="Pp3c16_3900V3.1">
    <property type="protein sequence ID" value="Pp3c16_3900V3.1"/>
    <property type="gene ID" value="Pp3c16_3900"/>
</dbReference>
<dbReference type="EC" id="5.3.1.9" evidence="4"/>
<reference evidence="6" key="3">
    <citation type="submission" date="2020-12" db="UniProtKB">
        <authorList>
            <consortium name="EnsemblPlants"/>
        </authorList>
    </citation>
    <scope>IDENTIFICATION</scope>
</reference>
<dbReference type="GO" id="GO:0005829">
    <property type="term" value="C:cytosol"/>
    <property type="evidence" value="ECO:0000318"/>
    <property type="project" value="GO_Central"/>
</dbReference>
<reference evidence="5 7" key="1">
    <citation type="journal article" date="2008" name="Science">
        <title>The Physcomitrella genome reveals evolutionary insights into the conquest of land by plants.</title>
        <authorList>
            <person name="Rensing S."/>
            <person name="Lang D."/>
            <person name="Zimmer A."/>
            <person name="Terry A."/>
            <person name="Salamov A."/>
            <person name="Shapiro H."/>
            <person name="Nishiyama T."/>
            <person name="Perroud P.-F."/>
            <person name="Lindquist E."/>
            <person name="Kamisugi Y."/>
            <person name="Tanahashi T."/>
            <person name="Sakakibara K."/>
            <person name="Fujita T."/>
            <person name="Oishi K."/>
            <person name="Shin-I T."/>
            <person name="Kuroki Y."/>
            <person name="Toyoda A."/>
            <person name="Suzuki Y."/>
            <person name="Hashimoto A."/>
            <person name="Yamaguchi K."/>
            <person name="Sugano A."/>
            <person name="Kohara Y."/>
            <person name="Fujiyama A."/>
            <person name="Anterola A."/>
            <person name="Aoki S."/>
            <person name="Ashton N."/>
            <person name="Barbazuk W.B."/>
            <person name="Barker E."/>
            <person name="Bennetzen J."/>
            <person name="Bezanilla M."/>
            <person name="Blankenship R."/>
            <person name="Cho S.H."/>
            <person name="Dutcher S."/>
            <person name="Estelle M."/>
            <person name="Fawcett J.A."/>
            <person name="Gundlach H."/>
            <person name="Hanada K."/>
            <person name="Heyl A."/>
            <person name="Hicks K.A."/>
            <person name="Hugh J."/>
            <person name="Lohr M."/>
            <person name="Mayer K."/>
            <person name="Melkozernov A."/>
            <person name="Murata T."/>
            <person name="Nelson D."/>
            <person name="Pils B."/>
            <person name="Prigge M."/>
            <person name="Reiss B."/>
            <person name="Renner T."/>
            <person name="Rombauts S."/>
            <person name="Rushton P."/>
            <person name="Sanderfoot A."/>
            <person name="Schween G."/>
            <person name="Shiu S.-H."/>
            <person name="Stueber K."/>
            <person name="Theodoulou F.L."/>
            <person name="Tu H."/>
            <person name="Van de Peer Y."/>
            <person name="Verrier P.J."/>
            <person name="Waters E."/>
            <person name="Wood A."/>
            <person name="Yang L."/>
            <person name="Cove D."/>
            <person name="Cuming A."/>
            <person name="Hasebe M."/>
            <person name="Lucas S."/>
            <person name="Mishler D.B."/>
            <person name="Reski R."/>
            <person name="Grigoriev I."/>
            <person name="Quatrano R.S."/>
            <person name="Boore J.L."/>
        </authorList>
    </citation>
    <scope>NUCLEOTIDE SEQUENCE [LARGE SCALE GENOMIC DNA]</scope>
    <source>
        <strain evidence="6 7">cv. Gransden 2004</strain>
    </source>
</reference>
<dbReference type="SUPFAM" id="SSF53697">
    <property type="entry name" value="SIS domain"/>
    <property type="match status" value="1"/>
</dbReference>
<dbReference type="GO" id="GO:0006096">
    <property type="term" value="P:glycolytic process"/>
    <property type="evidence" value="ECO:0000318"/>
    <property type="project" value="GO_Central"/>
</dbReference>
<dbReference type="PANTHER" id="PTHR11469">
    <property type="entry name" value="GLUCOSE-6-PHOSPHATE ISOMERASE"/>
    <property type="match status" value="1"/>
</dbReference>
<dbReference type="InterPro" id="IPR001672">
    <property type="entry name" value="G6P_Isomerase"/>
</dbReference>
<keyword evidence="1 4" id="KW-0312">Gluconeogenesis</keyword>
<dbReference type="PROSITE" id="PS51463">
    <property type="entry name" value="P_GLUCOSE_ISOMERASE_3"/>
    <property type="match status" value="1"/>
</dbReference>
<dbReference type="EMBL" id="ABEU02000016">
    <property type="protein sequence ID" value="PNR37330.1"/>
    <property type="molecule type" value="Genomic_DNA"/>
</dbReference>
<dbReference type="CDD" id="cd05015">
    <property type="entry name" value="SIS_PGI_1"/>
    <property type="match status" value="1"/>
</dbReference>
<dbReference type="InterPro" id="IPR035482">
    <property type="entry name" value="SIS_PGI_2"/>
</dbReference>
<keyword evidence="2 4" id="KW-0324">Glycolysis</keyword>
<dbReference type="GO" id="GO:0048029">
    <property type="term" value="F:monosaccharide binding"/>
    <property type="evidence" value="ECO:0000318"/>
    <property type="project" value="GO_Central"/>
</dbReference>
<dbReference type="PRINTS" id="PR00662">
    <property type="entry name" value="G6PISOMERASE"/>
</dbReference>
<dbReference type="GO" id="GO:0051156">
    <property type="term" value="P:glucose 6-phosphate metabolic process"/>
    <property type="evidence" value="ECO:0000318"/>
    <property type="project" value="GO_Central"/>
</dbReference>
<evidence type="ECO:0000313" key="7">
    <source>
        <dbReference type="Proteomes" id="UP000006727"/>
    </source>
</evidence>
<dbReference type="STRING" id="3218.A0A2K1J728"/>
<evidence type="ECO:0000256" key="2">
    <source>
        <dbReference type="ARBA" id="ARBA00023152"/>
    </source>
</evidence>
<evidence type="ECO:0000313" key="5">
    <source>
        <dbReference type="EMBL" id="PNR37330.1"/>
    </source>
</evidence>
<accession>A0A2K1J728</accession>
<keyword evidence="7" id="KW-1185">Reference proteome</keyword>
<reference evidence="5 7" key="2">
    <citation type="journal article" date="2018" name="Plant J.">
        <title>The Physcomitrella patens chromosome-scale assembly reveals moss genome structure and evolution.</title>
        <authorList>
            <person name="Lang D."/>
            <person name="Ullrich K.K."/>
            <person name="Murat F."/>
            <person name="Fuchs J."/>
            <person name="Jenkins J."/>
            <person name="Haas F.B."/>
            <person name="Piednoel M."/>
            <person name="Gundlach H."/>
            <person name="Van Bel M."/>
            <person name="Meyberg R."/>
            <person name="Vives C."/>
            <person name="Morata J."/>
            <person name="Symeonidi A."/>
            <person name="Hiss M."/>
            <person name="Muchero W."/>
            <person name="Kamisugi Y."/>
            <person name="Saleh O."/>
            <person name="Blanc G."/>
            <person name="Decker E.L."/>
            <person name="van Gessel N."/>
            <person name="Grimwood J."/>
            <person name="Hayes R.D."/>
            <person name="Graham S.W."/>
            <person name="Gunter L.E."/>
            <person name="McDaniel S.F."/>
            <person name="Hoernstein S.N.W."/>
            <person name="Larsson A."/>
            <person name="Li F.W."/>
            <person name="Perroud P.F."/>
            <person name="Phillips J."/>
            <person name="Ranjan P."/>
            <person name="Rokshar D.S."/>
            <person name="Rothfels C.J."/>
            <person name="Schneider L."/>
            <person name="Shu S."/>
            <person name="Stevenson D.W."/>
            <person name="Thummler F."/>
            <person name="Tillich M."/>
            <person name="Villarreal Aguilar J.C."/>
            <person name="Widiez T."/>
            <person name="Wong G.K."/>
            <person name="Wymore A."/>
            <person name="Zhang Y."/>
            <person name="Zimmer A.D."/>
            <person name="Quatrano R.S."/>
            <person name="Mayer K.F.X."/>
            <person name="Goodstein D."/>
            <person name="Casacuberta J.M."/>
            <person name="Vandepoele K."/>
            <person name="Reski R."/>
            <person name="Cuming A.C."/>
            <person name="Tuskan G.A."/>
            <person name="Maumus F."/>
            <person name="Salse J."/>
            <person name="Schmutz J."/>
            <person name="Rensing S.A."/>
        </authorList>
    </citation>
    <scope>NUCLEOTIDE SEQUENCE [LARGE SCALE GENOMIC DNA]</scope>
    <source>
        <strain evidence="6 7">cv. Gransden 2004</strain>
    </source>
</reference>
<dbReference type="InterPro" id="IPR035476">
    <property type="entry name" value="SIS_PGI_1"/>
</dbReference>
<dbReference type="InterPro" id="IPR046348">
    <property type="entry name" value="SIS_dom_sf"/>
</dbReference>
<keyword evidence="3 4" id="KW-0413">Isomerase</keyword>
<dbReference type="InParanoid" id="A0A2K1J728"/>
<name>A0A2K1J728_PHYPA</name>
<dbReference type="Gene3D" id="3.40.50.10490">
    <property type="entry name" value="Glucose-6-phosphate isomerase like protein, domain 1"/>
    <property type="match status" value="3"/>
</dbReference>
<protein>
    <recommendedName>
        <fullName evidence="4">Glucose-6-phosphate isomerase</fullName>
        <ecNumber evidence="4">5.3.1.9</ecNumber>
    </recommendedName>
</protein>
<organism evidence="5">
    <name type="scientific">Physcomitrium patens</name>
    <name type="common">Spreading-leaved earth moss</name>
    <name type="synonym">Physcomitrella patens</name>
    <dbReference type="NCBI Taxonomy" id="3218"/>
    <lineage>
        <taxon>Eukaryota</taxon>
        <taxon>Viridiplantae</taxon>
        <taxon>Streptophyta</taxon>
        <taxon>Embryophyta</taxon>
        <taxon>Bryophyta</taxon>
        <taxon>Bryophytina</taxon>
        <taxon>Bryopsida</taxon>
        <taxon>Funariidae</taxon>
        <taxon>Funariales</taxon>
        <taxon>Funariaceae</taxon>
        <taxon>Physcomitrium</taxon>
    </lineage>
</organism>
<dbReference type="FunFam" id="3.40.50.10490:FF:000023">
    <property type="entry name" value="Glucose-6-phosphate isomerase"/>
    <property type="match status" value="1"/>
</dbReference>
<dbReference type="GO" id="GO:0006094">
    <property type="term" value="P:gluconeogenesis"/>
    <property type="evidence" value="ECO:0000318"/>
    <property type="project" value="GO_Central"/>
</dbReference>
<dbReference type="GO" id="GO:0004347">
    <property type="term" value="F:glucose-6-phosphate isomerase activity"/>
    <property type="evidence" value="ECO:0000318"/>
    <property type="project" value="GO_Central"/>
</dbReference>
<dbReference type="CDD" id="cd05016">
    <property type="entry name" value="SIS_PGI_2"/>
    <property type="match status" value="1"/>
</dbReference>
<comment type="similarity">
    <text evidence="4">Belongs to the GPI family.</text>
</comment>
<dbReference type="AlphaFoldDB" id="A0A2K1J728"/>
<dbReference type="GO" id="GO:0097367">
    <property type="term" value="F:carbohydrate derivative binding"/>
    <property type="evidence" value="ECO:0007669"/>
    <property type="project" value="InterPro"/>
</dbReference>
<comment type="catalytic activity">
    <reaction evidence="4">
        <text>alpha-D-glucose 6-phosphate = beta-D-fructose 6-phosphate</text>
        <dbReference type="Rhea" id="RHEA:11816"/>
        <dbReference type="ChEBI" id="CHEBI:57634"/>
        <dbReference type="ChEBI" id="CHEBI:58225"/>
        <dbReference type="EC" id="5.3.1.9"/>
    </reaction>
</comment>
<dbReference type="PaxDb" id="3218-PP1S127_90V6.1"/>
<dbReference type="UniPathway" id="UPA00109">
    <property type="reaction ID" value="UER00181"/>
</dbReference>
<evidence type="ECO:0000256" key="1">
    <source>
        <dbReference type="ARBA" id="ARBA00022432"/>
    </source>
</evidence>
<evidence type="ECO:0000256" key="4">
    <source>
        <dbReference type="RuleBase" id="RU000612"/>
    </source>
</evidence>
<dbReference type="Gramene" id="Pp3c16_3900V3.1">
    <property type="protein sequence ID" value="Pp3c16_3900V3.1"/>
    <property type="gene ID" value="Pp3c16_3900"/>
</dbReference>
<dbReference type="Proteomes" id="UP000006727">
    <property type="component" value="Chromosome 16"/>
</dbReference>
<dbReference type="Pfam" id="PF00342">
    <property type="entry name" value="PGI"/>
    <property type="match status" value="1"/>
</dbReference>
<evidence type="ECO:0000313" key="6">
    <source>
        <dbReference type="EnsemblPlants" id="Pp3c16_3900V3.1"/>
    </source>
</evidence>
<comment type="pathway">
    <text evidence="4">Carbohydrate degradation; glycolysis; D-glyceraldehyde 3-phosphate and glycerone phosphate from D-glucose: step 2/4.</text>
</comment>
<dbReference type="PANTHER" id="PTHR11469:SF1">
    <property type="entry name" value="GLUCOSE-6-PHOSPHATE ISOMERASE"/>
    <property type="match status" value="1"/>
</dbReference>
<evidence type="ECO:0000256" key="3">
    <source>
        <dbReference type="ARBA" id="ARBA00023235"/>
    </source>
</evidence>
<sequence length="546" mass="60152">MSTLLPTSNTLGCNGMMQLVVNHLPHNAGFHLAAVVECWSSLGEPELETDPIVLWNRYVDGLYQDTELGLYLNVSQIGFKDEFHKAMLPNFEKAFKDMAELGGGSIANPDERRMVGHYWLWKPELAPTIYLQKLISDALDKVEGFAEDVMSRRIKPPPTQGRFTQVLSVGIGDSSLGPQFVAEALAPDNPPLKLRFIDNTDPASIDHQIAQLGPDLSSTLVVSGGTPETRNGLLEVQKAFREVGLDFAKQGVAITQENTLLDNTAKIEGWLPRFPMFDWAGGRTSEMSAVELLPAALQVKQNPFALLALYWYWATGGVGAKDMVVLPYKDSVLLFSGYMQQLVMESLGTEFDFDGNREFVCRNKGSTDLHACIQQLREGVPNFFATFIEVLRDRPPGHDWELEPGVTCGDYLMVVPTTVGAVVALYERAVGLYASLVNINAYHQPDTNTLLCVEAGKKAAAEVLALQKRVLTVLNNASPRNPVEALTAEEVAKRCQVPQQVGMVYKIISHMAASGRAVFAEGNCGTLPKKFHCVLRECEVEDLYDD</sequence>
<gene>
    <name evidence="5" type="ORF">PHYPA_020438</name>
</gene>